<dbReference type="PANTHER" id="PTHR43792">
    <property type="entry name" value="GNAT FAMILY, PUTATIVE (AFU_ORTHOLOGUE AFUA_3G00765)-RELATED-RELATED"/>
    <property type="match status" value="1"/>
</dbReference>
<dbReference type="InterPro" id="IPR051531">
    <property type="entry name" value="N-acetyltransferase"/>
</dbReference>
<organism evidence="2 3">
    <name type="scientific">Oidiodendron maius (strain Zn)</name>
    <dbReference type="NCBI Taxonomy" id="913774"/>
    <lineage>
        <taxon>Eukaryota</taxon>
        <taxon>Fungi</taxon>
        <taxon>Dikarya</taxon>
        <taxon>Ascomycota</taxon>
        <taxon>Pezizomycotina</taxon>
        <taxon>Leotiomycetes</taxon>
        <taxon>Leotiomycetes incertae sedis</taxon>
        <taxon>Myxotrichaceae</taxon>
        <taxon>Oidiodendron</taxon>
    </lineage>
</organism>
<reference evidence="2 3" key="1">
    <citation type="submission" date="2014-04" db="EMBL/GenBank/DDBJ databases">
        <authorList>
            <consortium name="DOE Joint Genome Institute"/>
            <person name="Kuo A."/>
            <person name="Martino E."/>
            <person name="Perotto S."/>
            <person name="Kohler A."/>
            <person name="Nagy L.G."/>
            <person name="Floudas D."/>
            <person name="Copeland A."/>
            <person name="Barry K.W."/>
            <person name="Cichocki N."/>
            <person name="Veneault-Fourrey C."/>
            <person name="LaButti K."/>
            <person name="Lindquist E.A."/>
            <person name="Lipzen A."/>
            <person name="Lundell T."/>
            <person name="Morin E."/>
            <person name="Murat C."/>
            <person name="Sun H."/>
            <person name="Tunlid A."/>
            <person name="Henrissat B."/>
            <person name="Grigoriev I.V."/>
            <person name="Hibbett D.S."/>
            <person name="Martin F."/>
            <person name="Nordberg H.P."/>
            <person name="Cantor M.N."/>
            <person name="Hua S.X."/>
        </authorList>
    </citation>
    <scope>NUCLEOTIDE SEQUENCE [LARGE SCALE GENOMIC DNA]</scope>
    <source>
        <strain evidence="2 3">Zn</strain>
    </source>
</reference>
<dbReference type="SUPFAM" id="SSF55729">
    <property type="entry name" value="Acyl-CoA N-acyltransferases (Nat)"/>
    <property type="match status" value="1"/>
</dbReference>
<dbReference type="InParanoid" id="A0A0C3CVH5"/>
<feature type="domain" description="N-acetyltransferase" evidence="1">
    <location>
        <begin position="23"/>
        <end position="202"/>
    </location>
</feature>
<evidence type="ECO:0000313" key="2">
    <source>
        <dbReference type="EMBL" id="KIN03009.1"/>
    </source>
</evidence>
<accession>A0A0C3CVH5</accession>
<sequence>MADIILTPRLKLHRIATLESGSTDLAHAHIIRSSPEATIWSISGVSKSLEHTQKVMGQIATVPDAAVARNDVPNLRVTYLVYARVEGESDEQARESRDPERVIGICSLNDLKVYGMPFGEHLRIVPKEIAAREKVLMLEAGWQLLPTVWGKGYCPEAVTAMLSSYHESTSRWNPPYQRVCFVAVVGEMNPRSQKVASKVGFTRLGIHEWEGEDTFLGGAMQPPRVIVFGLDPESSAAEKEVKGK</sequence>
<protein>
    <recommendedName>
        <fullName evidence="1">N-acetyltransferase domain-containing protein</fullName>
    </recommendedName>
</protein>
<keyword evidence="3" id="KW-1185">Reference proteome</keyword>
<dbReference type="InterPro" id="IPR016181">
    <property type="entry name" value="Acyl_CoA_acyltransferase"/>
</dbReference>
<dbReference type="Gene3D" id="3.40.630.30">
    <property type="match status" value="1"/>
</dbReference>
<dbReference type="HOGENOM" id="CLU_095017_0_0_1"/>
<gene>
    <name evidence="2" type="ORF">OIDMADRAFT_178755</name>
</gene>
<dbReference type="Proteomes" id="UP000054321">
    <property type="component" value="Unassembled WGS sequence"/>
</dbReference>
<reference evidence="3" key="2">
    <citation type="submission" date="2015-01" db="EMBL/GenBank/DDBJ databases">
        <title>Evolutionary Origins and Diversification of the Mycorrhizal Mutualists.</title>
        <authorList>
            <consortium name="DOE Joint Genome Institute"/>
            <consortium name="Mycorrhizal Genomics Consortium"/>
            <person name="Kohler A."/>
            <person name="Kuo A."/>
            <person name="Nagy L.G."/>
            <person name="Floudas D."/>
            <person name="Copeland A."/>
            <person name="Barry K.W."/>
            <person name="Cichocki N."/>
            <person name="Veneault-Fourrey C."/>
            <person name="LaButti K."/>
            <person name="Lindquist E.A."/>
            <person name="Lipzen A."/>
            <person name="Lundell T."/>
            <person name="Morin E."/>
            <person name="Murat C."/>
            <person name="Riley R."/>
            <person name="Ohm R."/>
            <person name="Sun H."/>
            <person name="Tunlid A."/>
            <person name="Henrissat B."/>
            <person name="Grigoriev I.V."/>
            <person name="Hibbett D.S."/>
            <person name="Martin F."/>
        </authorList>
    </citation>
    <scope>NUCLEOTIDE SEQUENCE [LARGE SCALE GENOMIC DNA]</scope>
    <source>
        <strain evidence="3">Zn</strain>
    </source>
</reference>
<dbReference type="OrthoDB" id="630895at2759"/>
<proteinExistence type="predicted"/>
<dbReference type="EMBL" id="KN832874">
    <property type="protein sequence ID" value="KIN03009.1"/>
    <property type="molecule type" value="Genomic_DNA"/>
</dbReference>
<dbReference type="Pfam" id="PF13302">
    <property type="entry name" value="Acetyltransf_3"/>
    <property type="match status" value="1"/>
</dbReference>
<dbReference type="AlphaFoldDB" id="A0A0C3CVH5"/>
<name>A0A0C3CVH5_OIDMZ</name>
<dbReference type="GO" id="GO:0016747">
    <property type="term" value="F:acyltransferase activity, transferring groups other than amino-acyl groups"/>
    <property type="evidence" value="ECO:0007669"/>
    <property type="project" value="InterPro"/>
</dbReference>
<evidence type="ECO:0000259" key="1">
    <source>
        <dbReference type="Pfam" id="PF13302"/>
    </source>
</evidence>
<evidence type="ECO:0000313" key="3">
    <source>
        <dbReference type="Proteomes" id="UP000054321"/>
    </source>
</evidence>
<dbReference type="InterPro" id="IPR000182">
    <property type="entry name" value="GNAT_dom"/>
</dbReference>
<dbReference type="PANTHER" id="PTHR43792:SF1">
    <property type="entry name" value="N-ACETYLTRANSFERASE DOMAIN-CONTAINING PROTEIN"/>
    <property type="match status" value="1"/>
</dbReference>